<dbReference type="InterPro" id="IPR018314">
    <property type="entry name" value="RsmB/NOL1/NOP2-like_CS"/>
</dbReference>
<evidence type="ECO:0000256" key="4">
    <source>
        <dbReference type="ARBA" id="ARBA00012140"/>
    </source>
</evidence>
<dbReference type="GO" id="GO:0008649">
    <property type="term" value="F:rRNA methyltransferase activity"/>
    <property type="evidence" value="ECO:0007669"/>
    <property type="project" value="InterPro"/>
</dbReference>
<evidence type="ECO:0000256" key="5">
    <source>
        <dbReference type="ARBA" id="ARBA00022490"/>
    </source>
</evidence>
<evidence type="ECO:0000259" key="15">
    <source>
        <dbReference type="PROSITE" id="PS51686"/>
    </source>
</evidence>
<dbReference type="Pfam" id="PF01029">
    <property type="entry name" value="NusB"/>
    <property type="match status" value="1"/>
</dbReference>
<gene>
    <name evidence="16" type="primary">rsmB</name>
    <name evidence="16" type="ORF">CPRO_22850</name>
    <name evidence="17" type="ORF">SAMN02745151_02610</name>
</gene>
<dbReference type="InterPro" id="IPR049560">
    <property type="entry name" value="MeTrfase_RsmB-F_NOP2_cat"/>
</dbReference>
<name>A0A0X8VA61_ANAPI</name>
<keyword evidence="8 14" id="KW-0808">Transferase</keyword>
<evidence type="ECO:0000256" key="12">
    <source>
        <dbReference type="ARBA" id="ARBA00031088"/>
    </source>
</evidence>
<dbReference type="KEGG" id="cpro:CPRO_22850"/>
<dbReference type="EC" id="2.1.1.176" evidence="4"/>
<dbReference type="Pfam" id="PF01189">
    <property type="entry name" value="Methyltr_RsmB-F"/>
    <property type="match status" value="1"/>
</dbReference>
<evidence type="ECO:0000256" key="14">
    <source>
        <dbReference type="PROSITE-ProRule" id="PRU01023"/>
    </source>
</evidence>
<dbReference type="NCBIfam" id="TIGR00563">
    <property type="entry name" value="rsmB"/>
    <property type="match status" value="1"/>
</dbReference>
<dbReference type="InterPro" id="IPR004573">
    <property type="entry name" value="rRNA_ssu_MeTfrase_B"/>
</dbReference>
<proteinExistence type="inferred from homology"/>
<dbReference type="PROSITE" id="PS01153">
    <property type="entry name" value="NOL1_NOP2_SUN"/>
    <property type="match status" value="1"/>
</dbReference>
<evidence type="ECO:0000256" key="10">
    <source>
        <dbReference type="ARBA" id="ARBA00022884"/>
    </source>
</evidence>
<protein>
    <recommendedName>
        <fullName evidence="4">16S rRNA (cytosine(967)-C(5))-methyltransferase</fullName>
        <ecNumber evidence="4">2.1.1.176</ecNumber>
    </recommendedName>
    <alternativeName>
        <fullName evidence="11">16S rRNA m5C967 methyltransferase</fullName>
    </alternativeName>
    <alternativeName>
        <fullName evidence="12">rRNA (cytosine-C(5)-)-methyltransferase RsmB</fullName>
    </alternativeName>
</protein>
<evidence type="ECO:0000256" key="3">
    <source>
        <dbReference type="ARBA" id="ARBA00007494"/>
    </source>
</evidence>
<evidence type="ECO:0000256" key="6">
    <source>
        <dbReference type="ARBA" id="ARBA00022552"/>
    </source>
</evidence>
<keyword evidence="5" id="KW-0963">Cytoplasm</keyword>
<reference evidence="19" key="4">
    <citation type="submission" date="2016-11" db="EMBL/GenBank/DDBJ databases">
        <authorList>
            <person name="Jaros S."/>
            <person name="Januszkiewicz K."/>
            <person name="Wedrychowicz H."/>
        </authorList>
    </citation>
    <scope>NUCLEOTIDE SEQUENCE [LARGE SCALE GENOMIC DNA]</scope>
    <source>
        <strain evidence="19">DSM 1682</strain>
    </source>
</reference>
<dbReference type="EMBL" id="CP014223">
    <property type="protein sequence ID" value="AMJ41852.1"/>
    <property type="molecule type" value="Genomic_DNA"/>
</dbReference>
<dbReference type="FunFam" id="3.30.70.1170:FF:000003">
    <property type="entry name" value="16S rRNA (Cytosine(967)-C(5))-methyltransferase RsmB"/>
    <property type="match status" value="1"/>
</dbReference>
<evidence type="ECO:0000313" key="16">
    <source>
        <dbReference type="EMBL" id="AMJ41852.1"/>
    </source>
</evidence>
<dbReference type="Pfam" id="PF22458">
    <property type="entry name" value="RsmF-B_ferredox"/>
    <property type="match status" value="1"/>
</dbReference>
<keyword evidence="6" id="KW-0698">rRNA processing</keyword>
<evidence type="ECO:0000256" key="8">
    <source>
        <dbReference type="ARBA" id="ARBA00022679"/>
    </source>
</evidence>
<dbReference type="FunFam" id="3.40.50.150:FF:000022">
    <property type="entry name" value="Ribosomal RNA small subunit methyltransferase B"/>
    <property type="match status" value="1"/>
</dbReference>
<comment type="similarity">
    <text evidence="3 14">Belongs to the class I-like SAM-binding methyltransferase superfamily. RsmB/NOP family.</text>
</comment>
<organism evidence="17 19">
    <name type="scientific">Anaerotignum propionicum DSM 1682</name>
    <dbReference type="NCBI Taxonomy" id="991789"/>
    <lineage>
        <taxon>Bacteria</taxon>
        <taxon>Bacillati</taxon>
        <taxon>Bacillota</taxon>
        <taxon>Clostridia</taxon>
        <taxon>Lachnospirales</taxon>
        <taxon>Anaerotignaceae</taxon>
        <taxon>Anaerotignum</taxon>
    </lineage>
</organism>
<dbReference type="GO" id="GO:0005737">
    <property type="term" value="C:cytoplasm"/>
    <property type="evidence" value="ECO:0007669"/>
    <property type="project" value="UniProtKB-SubCell"/>
</dbReference>
<dbReference type="InterPro" id="IPR023267">
    <property type="entry name" value="RCMT"/>
</dbReference>
<feature type="binding site" evidence="14">
    <location>
        <position position="347"/>
    </location>
    <ligand>
        <name>S-adenosyl-L-methionine</name>
        <dbReference type="ChEBI" id="CHEBI:59789"/>
    </ligand>
</feature>
<dbReference type="SUPFAM" id="SSF53335">
    <property type="entry name" value="S-adenosyl-L-methionine-dependent methyltransferases"/>
    <property type="match status" value="1"/>
</dbReference>
<keyword evidence="18" id="KW-1185">Reference proteome</keyword>
<dbReference type="GO" id="GO:0006355">
    <property type="term" value="P:regulation of DNA-templated transcription"/>
    <property type="evidence" value="ECO:0007669"/>
    <property type="project" value="InterPro"/>
</dbReference>
<dbReference type="InterPro" id="IPR035926">
    <property type="entry name" value="NusB-like_sf"/>
</dbReference>
<feature type="binding site" evidence="14">
    <location>
        <position position="329"/>
    </location>
    <ligand>
        <name>S-adenosyl-L-methionine</name>
        <dbReference type="ChEBI" id="CHEBI:59789"/>
    </ligand>
</feature>
<evidence type="ECO:0000313" key="17">
    <source>
        <dbReference type="EMBL" id="SHF04449.1"/>
    </source>
</evidence>
<dbReference type="GO" id="GO:0003723">
    <property type="term" value="F:RNA binding"/>
    <property type="evidence" value="ECO:0007669"/>
    <property type="project" value="UniProtKB-UniRule"/>
</dbReference>
<sequence length="465" mass="52709">MIESACNHIPDEGENRIMIQINPREIAAQAMMEIMEEGAYNNMALRRLLRQNGAMPPKDRAMVTEIVNGTLRNLYYIDHVINQFSKTKTEKMKPWILAVMRTAVYQMYFMKVPDSAACNEGVKLVEERGLEPLKGFVNGVLRTVGREKENIALPKKGTPEFLHIQYSHPLWVIKMWTAYFGYEETENLCRANNCPPDVTIRVNTLKTKKESLRKELEKLGTTVTDGRLVSSALHLKKTADIGRLKSFSEGLFHVQDESSQLAIEIMAPKKGEKVLDLCAAPGGKSFTIGERMENEGRLVCGDIYEHKIELITQGAQRLGITMIEPIQQDATEFNENYADAFDRVLVDAPCSGLGLMGKKPDIRLKKNGDEIDQLVPIQRQILENGARYVKQGGTLIYSTCTLCKKENEKNVEWFLSSHPEFITEDITEFLPKTLWQETAEKGYITLLPHKSNTDGFFIAKMKRKG</sequence>
<dbReference type="Proteomes" id="UP000068026">
    <property type="component" value="Chromosome"/>
</dbReference>
<dbReference type="PRINTS" id="PR02008">
    <property type="entry name" value="RCMTFAMILY"/>
</dbReference>
<dbReference type="CDD" id="cd02440">
    <property type="entry name" value="AdoMet_MTases"/>
    <property type="match status" value="1"/>
</dbReference>
<dbReference type="PANTHER" id="PTHR22807:SF53">
    <property type="entry name" value="RIBOSOMAL RNA SMALL SUBUNIT METHYLTRANSFERASE B-RELATED"/>
    <property type="match status" value="1"/>
</dbReference>
<dbReference type="EMBL" id="FQUA01000014">
    <property type="protein sequence ID" value="SHF04449.1"/>
    <property type="molecule type" value="Genomic_DNA"/>
</dbReference>
<feature type="binding site" evidence="14">
    <location>
        <position position="302"/>
    </location>
    <ligand>
        <name>S-adenosyl-L-methionine</name>
        <dbReference type="ChEBI" id="CHEBI:59789"/>
    </ligand>
</feature>
<feature type="active site" description="Nucleophile" evidence="14">
    <location>
        <position position="400"/>
    </location>
</feature>
<dbReference type="InterPro" id="IPR029063">
    <property type="entry name" value="SAM-dependent_MTases_sf"/>
</dbReference>
<evidence type="ECO:0000313" key="18">
    <source>
        <dbReference type="Proteomes" id="UP000068026"/>
    </source>
</evidence>
<comment type="catalytic activity">
    <reaction evidence="13">
        <text>cytidine(967) in 16S rRNA + S-adenosyl-L-methionine = 5-methylcytidine(967) in 16S rRNA + S-adenosyl-L-homocysteine + H(+)</text>
        <dbReference type="Rhea" id="RHEA:42748"/>
        <dbReference type="Rhea" id="RHEA-COMP:10219"/>
        <dbReference type="Rhea" id="RHEA-COMP:10220"/>
        <dbReference type="ChEBI" id="CHEBI:15378"/>
        <dbReference type="ChEBI" id="CHEBI:57856"/>
        <dbReference type="ChEBI" id="CHEBI:59789"/>
        <dbReference type="ChEBI" id="CHEBI:74483"/>
        <dbReference type="ChEBI" id="CHEBI:82748"/>
        <dbReference type="EC" id="2.1.1.176"/>
    </reaction>
</comment>
<keyword evidence="7 14" id="KW-0489">Methyltransferase</keyword>
<reference evidence="16 18" key="1">
    <citation type="journal article" date="2016" name="Genome Announc.">
        <title>Complete Genome Sequence of the Amino Acid-Fermenting Clostridium propionicum X2 (DSM 1682).</title>
        <authorList>
            <person name="Poehlein A."/>
            <person name="Schlien K."/>
            <person name="Chowdhury N.P."/>
            <person name="Gottschalk G."/>
            <person name="Buckel W."/>
            <person name="Daniel R."/>
        </authorList>
    </citation>
    <scope>NUCLEOTIDE SEQUENCE [LARGE SCALE GENOMIC DNA]</scope>
    <source>
        <strain evidence="16 18">X2</strain>
    </source>
</reference>
<keyword evidence="9 14" id="KW-0949">S-adenosyl-L-methionine</keyword>
<dbReference type="InterPro" id="IPR054728">
    <property type="entry name" value="RsmB-like_ferredoxin"/>
</dbReference>
<evidence type="ECO:0000256" key="9">
    <source>
        <dbReference type="ARBA" id="ARBA00022691"/>
    </source>
</evidence>
<evidence type="ECO:0000256" key="13">
    <source>
        <dbReference type="ARBA" id="ARBA00047283"/>
    </source>
</evidence>
<feature type="domain" description="SAM-dependent MTase RsmB/NOP-type" evidence="15">
    <location>
        <begin position="188"/>
        <end position="464"/>
    </location>
</feature>
<dbReference type="InterPro" id="IPR006027">
    <property type="entry name" value="NusB_RsmB_TIM44"/>
</dbReference>
<keyword evidence="10 14" id="KW-0694">RNA-binding</keyword>
<dbReference type="Gene3D" id="3.30.70.1170">
    <property type="entry name" value="Sun protein, domain 3"/>
    <property type="match status" value="1"/>
</dbReference>
<dbReference type="Proteomes" id="UP000184204">
    <property type="component" value="Unassembled WGS sequence"/>
</dbReference>
<dbReference type="Gene3D" id="1.10.940.10">
    <property type="entry name" value="NusB-like"/>
    <property type="match status" value="1"/>
</dbReference>
<reference evidence="18" key="2">
    <citation type="submission" date="2016-01" db="EMBL/GenBank/DDBJ databases">
        <authorList>
            <person name="Poehlein A."/>
            <person name="Schlien K."/>
            <person name="Gottschalk G."/>
            <person name="Buckel W."/>
            <person name="Daniel R."/>
        </authorList>
    </citation>
    <scope>NUCLEOTIDE SEQUENCE [LARGE SCALE GENOMIC DNA]</scope>
    <source>
        <strain evidence="18">X2</strain>
    </source>
</reference>
<feature type="binding site" evidence="14">
    <location>
        <begin position="278"/>
        <end position="284"/>
    </location>
    <ligand>
        <name>S-adenosyl-L-methionine</name>
        <dbReference type="ChEBI" id="CHEBI:59789"/>
    </ligand>
</feature>
<evidence type="ECO:0000313" key="19">
    <source>
        <dbReference type="Proteomes" id="UP000184204"/>
    </source>
</evidence>
<comment type="function">
    <text evidence="1">Specifically methylates the cytosine at position 967 (m5C967) of 16S rRNA.</text>
</comment>
<evidence type="ECO:0000256" key="11">
    <source>
        <dbReference type="ARBA" id="ARBA00030399"/>
    </source>
</evidence>
<reference evidence="17" key="3">
    <citation type="submission" date="2016-11" db="EMBL/GenBank/DDBJ databases">
        <authorList>
            <person name="Varghese N."/>
            <person name="Submissions S."/>
        </authorList>
    </citation>
    <scope>NUCLEOTIDE SEQUENCE</scope>
    <source>
        <strain evidence="17">DSM 1682</strain>
    </source>
</reference>
<dbReference type="Gene3D" id="3.40.50.150">
    <property type="entry name" value="Vaccinia Virus protein VP39"/>
    <property type="match status" value="1"/>
</dbReference>
<evidence type="ECO:0000256" key="1">
    <source>
        <dbReference type="ARBA" id="ARBA00002724"/>
    </source>
</evidence>
<dbReference type="PROSITE" id="PS51686">
    <property type="entry name" value="SAM_MT_RSMB_NOP"/>
    <property type="match status" value="1"/>
</dbReference>
<evidence type="ECO:0000256" key="2">
    <source>
        <dbReference type="ARBA" id="ARBA00004496"/>
    </source>
</evidence>
<dbReference type="InterPro" id="IPR001678">
    <property type="entry name" value="MeTrfase_RsmB-F_NOP2_dom"/>
</dbReference>
<dbReference type="PANTHER" id="PTHR22807">
    <property type="entry name" value="NOP2 YEAST -RELATED NOL1/NOP2/FMU SUN DOMAIN-CONTAINING"/>
    <property type="match status" value="1"/>
</dbReference>
<dbReference type="AlphaFoldDB" id="A0A0X8VA61"/>
<dbReference type="NCBIfam" id="NF011494">
    <property type="entry name" value="PRK14902.1"/>
    <property type="match status" value="1"/>
</dbReference>
<comment type="subcellular location">
    <subcellularLocation>
        <location evidence="2">Cytoplasm</location>
    </subcellularLocation>
</comment>
<dbReference type="SUPFAM" id="SSF48013">
    <property type="entry name" value="NusB-like"/>
    <property type="match status" value="1"/>
</dbReference>
<evidence type="ECO:0000256" key="7">
    <source>
        <dbReference type="ARBA" id="ARBA00022603"/>
    </source>
</evidence>
<accession>A0A0X8VA61</accession>